<dbReference type="InterPro" id="IPR050741">
    <property type="entry name" value="Acyl-CoA_dehydrogenase"/>
</dbReference>
<keyword evidence="4 7" id="KW-0285">Flavoprotein</keyword>
<dbReference type="GO" id="GO:0050660">
    <property type="term" value="F:flavin adenine dinucleotide binding"/>
    <property type="evidence" value="ECO:0007669"/>
    <property type="project" value="InterPro"/>
</dbReference>
<dbReference type="InterPro" id="IPR013786">
    <property type="entry name" value="AcylCoA_DH/ox_N"/>
</dbReference>
<evidence type="ECO:0000313" key="13">
    <source>
        <dbReference type="Proteomes" id="UP000199245"/>
    </source>
</evidence>
<comment type="cofactor">
    <cofactor evidence="1 7">
        <name>FAD</name>
        <dbReference type="ChEBI" id="CHEBI:57692"/>
    </cofactor>
</comment>
<evidence type="ECO:0000256" key="8">
    <source>
        <dbReference type="SAM" id="MobiDB-lite"/>
    </source>
</evidence>
<evidence type="ECO:0000313" key="12">
    <source>
        <dbReference type="EMBL" id="SDE07010.1"/>
    </source>
</evidence>
<evidence type="ECO:0000256" key="5">
    <source>
        <dbReference type="ARBA" id="ARBA00022827"/>
    </source>
</evidence>
<dbReference type="Gene3D" id="2.40.110.10">
    <property type="entry name" value="Butyryl-CoA Dehydrogenase, subunit A, domain 2"/>
    <property type="match status" value="1"/>
</dbReference>
<dbReference type="SUPFAM" id="SSF56645">
    <property type="entry name" value="Acyl-CoA dehydrogenase NM domain-like"/>
    <property type="match status" value="1"/>
</dbReference>
<reference evidence="12 13" key="1">
    <citation type="submission" date="2016-10" db="EMBL/GenBank/DDBJ databases">
        <authorList>
            <person name="de Groot N.N."/>
        </authorList>
    </citation>
    <scope>NUCLEOTIDE SEQUENCE [LARGE SCALE GENOMIC DNA]</scope>
    <source>
        <strain evidence="12 13">R5</strain>
    </source>
</reference>
<dbReference type="PANTHER" id="PTHR48083:SF13">
    <property type="entry name" value="ACYL-COA DEHYDROGENASE FAMILY MEMBER 11"/>
    <property type="match status" value="1"/>
</dbReference>
<dbReference type="Pfam" id="PF02771">
    <property type="entry name" value="Acyl-CoA_dh_N"/>
    <property type="match status" value="1"/>
</dbReference>
<dbReference type="InterPro" id="IPR036250">
    <property type="entry name" value="AcylCo_DH-like_C"/>
</dbReference>
<dbReference type="GO" id="GO:0033539">
    <property type="term" value="P:fatty acid beta-oxidation using acyl-CoA dehydrogenase"/>
    <property type="evidence" value="ECO:0007669"/>
    <property type="project" value="TreeGrafter"/>
</dbReference>
<dbReference type="Gene3D" id="1.10.540.10">
    <property type="entry name" value="Acyl-CoA dehydrogenase/oxidase, N-terminal domain"/>
    <property type="match status" value="1"/>
</dbReference>
<evidence type="ECO:0000256" key="6">
    <source>
        <dbReference type="ARBA" id="ARBA00023002"/>
    </source>
</evidence>
<feature type="domain" description="Acyl-CoA oxidase/dehydrogenase middle" evidence="10">
    <location>
        <begin position="130"/>
        <end position="232"/>
    </location>
</feature>
<name>A0A1G6ZWV6_9BRAD</name>
<dbReference type="Proteomes" id="UP000199245">
    <property type="component" value="Unassembled WGS sequence"/>
</dbReference>
<evidence type="ECO:0000256" key="2">
    <source>
        <dbReference type="ARBA" id="ARBA00009347"/>
    </source>
</evidence>
<dbReference type="InterPro" id="IPR037069">
    <property type="entry name" value="AcylCoA_DH/ox_N_sf"/>
</dbReference>
<feature type="region of interest" description="Disordered" evidence="8">
    <location>
        <begin position="403"/>
        <end position="434"/>
    </location>
</feature>
<dbReference type="Gene3D" id="1.20.140.10">
    <property type="entry name" value="Butyryl-CoA Dehydrogenase, subunit A, domain 3"/>
    <property type="match status" value="1"/>
</dbReference>
<dbReference type="InterPro" id="IPR006091">
    <property type="entry name" value="Acyl-CoA_Oxase/DH_mid-dom"/>
</dbReference>
<protein>
    <submittedName>
        <fullName evidence="12">Acyl-CoA dehydrogenase</fullName>
    </submittedName>
</protein>
<dbReference type="GO" id="GO:0005737">
    <property type="term" value="C:cytoplasm"/>
    <property type="evidence" value="ECO:0007669"/>
    <property type="project" value="TreeGrafter"/>
</dbReference>
<keyword evidence="6 7" id="KW-0560">Oxidoreductase</keyword>
<keyword evidence="5 7" id="KW-0274">FAD</keyword>
<dbReference type="GO" id="GO:0003995">
    <property type="term" value="F:acyl-CoA dehydrogenase activity"/>
    <property type="evidence" value="ECO:0007669"/>
    <property type="project" value="TreeGrafter"/>
</dbReference>
<evidence type="ECO:0000259" key="10">
    <source>
        <dbReference type="Pfam" id="PF02770"/>
    </source>
</evidence>
<feature type="domain" description="Acyl-CoA dehydrogenase/oxidase N-terminal" evidence="11">
    <location>
        <begin position="7"/>
        <end position="126"/>
    </location>
</feature>
<dbReference type="Pfam" id="PF00441">
    <property type="entry name" value="Acyl-CoA_dh_1"/>
    <property type="match status" value="1"/>
</dbReference>
<dbReference type="EMBL" id="FMZW01000019">
    <property type="protein sequence ID" value="SDE07010.1"/>
    <property type="molecule type" value="Genomic_DNA"/>
</dbReference>
<dbReference type="AlphaFoldDB" id="A0A1G6ZWV6"/>
<comment type="subunit">
    <text evidence="3">Homodimer.</text>
</comment>
<proteinExistence type="inferred from homology"/>
<dbReference type="InterPro" id="IPR009075">
    <property type="entry name" value="AcylCo_DH/oxidase_C"/>
</dbReference>
<dbReference type="RefSeq" id="WP_092084491.1">
    <property type="nucleotide sequence ID" value="NZ_FMZW01000019.1"/>
</dbReference>
<evidence type="ECO:0000256" key="3">
    <source>
        <dbReference type="ARBA" id="ARBA00011738"/>
    </source>
</evidence>
<evidence type="ECO:0000259" key="11">
    <source>
        <dbReference type="Pfam" id="PF02771"/>
    </source>
</evidence>
<organism evidence="12 13">
    <name type="scientific">Bradyrhizobium brasilense</name>
    <dbReference type="NCBI Taxonomy" id="1419277"/>
    <lineage>
        <taxon>Bacteria</taxon>
        <taxon>Pseudomonadati</taxon>
        <taxon>Pseudomonadota</taxon>
        <taxon>Alphaproteobacteria</taxon>
        <taxon>Hyphomicrobiales</taxon>
        <taxon>Nitrobacteraceae</taxon>
        <taxon>Bradyrhizobium</taxon>
    </lineage>
</organism>
<accession>A0A1G6ZWV6</accession>
<dbReference type="InterPro" id="IPR009100">
    <property type="entry name" value="AcylCoA_DH/oxidase_NM_dom_sf"/>
</dbReference>
<dbReference type="InterPro" id="IPR046373">
    <property type="entry name" value="Acyl-CoA_Oxase/DH_mid-dom_sf"/>
</dbReference>
<feature type="domain" description="Acyl-CoA dehydrogenase/oxidase C-terminal" evidence="9">
    <location>
        <begin position="244"/>
        <end position="392"/>
    </location>
</feature>
<evidence type="ECO:0000256" key="7">
    <source>
        <dbReference type="RuleBase" id="RU362125"/>
    </source>
</evidence>
<dbReference type="SUPFAM" id="SSF47203">
    <property type="entry name" value="Acyl-CoA dehydrogenase C-terminal domain-like"/>
    <property type="match status" value="1"/>
</dbReference>
<comment type="similarity">
    <text evidence="2 7">Belongs to the acyl-CoA dehydrogenase family.</text>
</comment>
<evidence type="ECO:0000256" key="4">
    <source>
        <dbReference type="ARBA" id="ARBA00022630"/>
    </source>
</evidence>
<dbReference type="PANTHER" id="PTHR48083">
    <property type="entry name" value="MEDIUM-CHAIN SPECIFIC ACYL-COA DEHYDROGENASE, MITOCHONDRIAL-RELATED"/>
    <property type="match status" value="1"/>
</dbReference>
<sequence>MDITQSERSQQLAARLQRFMMEHIYPNERRYYQEAERLGPWAVHPVVEELKPRAQQAGLWNLFLPAHEDGLTNLEYAPLCEIMGRSHLAPEVFNCSAPDTGNMETILRYGTEAQKERWLKPLLAGEIRSSFAMTEPDVASSDATNVASSIVRDGDDYVINGRKWYTTGATDPRCKIIIFMGQTDPQNPDRHKRQSMILVPKETPGVHVVRSLPVLGFYGVPDRASEVIFTNVRVPAANMLLGEGRGFEIAQGRLGPGRIHHCMRLIGLSERVLERMCRRALKRVAFGKPLAEQTVTLERVAEARMKIDQARLLTLRAAYMMDTVGNKAARQEIAMIKVVAPNMAQTIVDWAIQAFGGGGTNNDHFLSAALATTRLLRLADGPDEVHRNQIGKLELRRWLNVDPARTGGGADPLSPDESESWSEGGLWPRPKDLP</sequence>
<dbReference type="FunFam" id="2.40.110.10:FF:000002">
    <property type="entry name" value="Acyl-CoA dehydrogenase fadE12"/>
    <property type="match status" value="1"/>
</dbReference>
<dbReference type="Pfam" id="PF02770">
    <property type="entry name" value="Acyl-CoA_dh_M"/>
    <property type="match status" value="1"/>
</dbReference>
<evidence type="ECO:0000259" key="9">
    <source>
        <dbReference type="Pfam" id="PF00441"/>
    </source>
</evidence>
<evidence type="ECO:0000256" key="1">
    <source>
        <dbReference type="ARBA" id="ARBA00001974"/>
    </source>
</evidence>
<gene>
    <name evidence="12" type="ORF">SAMN05216337_101985</name>
</gene>